<keyword evidence="2" id="KW-1185">Reference proteome</keyword>
<dbReference type="Proteomes" id="UP000292702">
    <property type="component" value="Unassembled WGS sequence"/>
</dbReference>
<accession>A0A4R0RDX0</accession>
<evidence type="ECO:0008006" key="3">
    <source>
        <dbReference type="Google" id="ProtNLM"/>
    </source>
</evidence>
<gene>
    <name evidence="1" type="ORF">EIP91_002821</name>
</gene>
<sequence length="314" mass="35840">MPEYALRPFATANPAESLPRPISQAPRPPRLVPPVYQRSAILNVHLNEGDSHLELEVLKPFPPTCAQACVARQTKLPSLPNILIVKVFDPMVMKRSKRHPTYSFLHESAAAERRGDQSQPELVRSLSLGDPRLQDSEDRLVHSWDPNDEGIYPPISESENEDPTSWEEHYFKISLQQFHKERRAYERLSDLQGILVPRFYGCGRLGLPGRPIMPRVVLLEYIRDALPLDAFSVLSPHHKSLMAFDGPDADAGIYKQFWSHGVVQNDVGHRQVSVTRDHIMVFDFGRAMLREPDDTDEEWDWLYRGVEEHVQGAA</sequence>
<dbReference type="SUPFAM" id="SSF56112">
    <property type="entry name" value="Protein kinase-like (PK-like)"/>
    <property type="match status" value="1"/>
</dbReference>
<evidence type="ECO:0000313" key="1">
    <source>
        <dbReference type="EMBL" id="TCD65296.1"/>
    </source>
</evidence>
<protein>
    <recommendedName>
        <fullName evidence="3">Protein kinase domain-containing protein</fullName>
    </recommendedName>
</protein>
<comment type="caution">
    <text evidence="1">The sequence shown here is derived from an EMBL/GenBank/DDBJ whole genome shotgun (WGS) entry which is preliminary data.</text>
</comment>
<dbReference type="STRING" id="92696.A0A4R0RDX0"/>
<dbReference type="OrthoDB" id="2734608at2759"/>
<evidence type="ECO:0000313" key="2">
    <source>
        <dbReference type="Proteomes" id="UP000292702"/>
    </source>
</evidence>
<name>A0A4R0RDX0_9APHY</name>
<reference evidence="1 2" key="1">
    <citation type="submission" date="2018-11" db="EMBL/GenBank/DDBJ databases">
        <title>Genome assembly of Steccherinum ochraceum LE-BIN_3174, the white-rot fungus of the Steccherinaceae family (The Residual Polyporoid clade, Polyporales, Basidiomycota).</title>
        <authorList>
            <person name="Fedorova T.V."/>
            <person name="Glazunova O.A."/>
            <person name="Landesman E.O."/>
            <person name="Moiseenko K.V."/>
            <person name="Psurtseva N.V."/>
            <person name="Savinova O.S."/>
            <person name="Shakhova N.V."/>
            <person name="Tyazhelova T.V."/>
            <person name="Vasina D.V."/>
        </authorList>
    </citation>
    <scope>NUCLEOTIDE SEQUENCE [LARGE SCALE GENOMIC DNA]</scope>
    <source>
        <strain evidence="1 2">LE-BIN_3174</strain>
    </source>
</reference>
<dbReference type="AlphaFoldDB" id="A0A4R0RDX0"/>
<dbReference type="EMBL" id="RWJN01000188">
    <property type="protein sequence ID" value="TCD65296.1"/>
    <property type="molecule type" value="Genomic_DNA"/>
</dbReference>
<organism evidence="1 2">
    <name type="scientific">Steccherinum ochraceum</name>
    <dbReference type="NCBI Taxonomy" id="92696"/>
    <lineage>
        <taxon>Eukaryota</taxon>
        <taxon>Fungi</taxon>
        <taxon>Dikarya</taxon>
        <taxon>Basidiomycota</taxon>
        <taxon>Agaricomycotina</taxon>
        <taxon>Agaricomycetes</taxon>
        <taxon>Polyporales</taxon>
        <taxon>Steccherinaceae</taxon>
        <taxon>Steccherinum</taxon>
    </lineage>
</organism>
<dbReference type="InterPro" id="IPR011009">
    <property type="entry name" value="Kinase-like_dom_sf"/>
</dbReference>
<proteinExistence type="predicted"/>